<keyword evidence="2" id="KW-1185">Reference proteome</keyword>
<dbReference type="EMBL" id="JAPWHE010000010">
    <property type="protein sequence ID" value="MCZ4330777.1"/>
    <property type="molecule type" value="Genomic_DNA"/>
</dbReference>
<evidence type="ECO:0000313" key="1">
    <source>
        <dbReference type="EMBL" id="MCZ4330777.1"/>
    </source>
</evidence>
<gene>
    <name evidence="1" type="ORF">O4H32_12555</name>
</gene>
<accession>A0ABT4M632</accession>
<sequence length="507" mass="54019">MPQTSATTIPAPVGGLNDRDAIADMPPTDAVIMENWWPEPGKVSVRRGSLTHADGITGNVETIWEYNPPDGVTQLYAAAGSGIYNITSSGTVGAPDVSGQTSARYQIVSATTAGGSFLYAFNGADKPLLFDGTTWTSIDGSSTPSITGIADTTRIVDGLVFKGRLYLVEKGSMSLWYLPPAQIGGAATAIDMGQIFQRGGHIVTAKTWTIDSGNGSDDHMVVISSNGEVAVYAGFDPSTLGNWSLIGVFYLGRPIGQRCAIKFGGDLLIICEDGVFPLGRGLLSASVDRRVALTDKIQNQIRLAANTYKSTFGWELCLASDYSALVLNVPGQTENIQYLQNTLTGSWAKFSGWDATCWCYSELGLFFGTNGKVMMAWTGSSDDAKPITADCLQAFGHFGTKVQTKYFTMVRPYIATGGNPSILYALNGDYLPAVPDGALTANAPDGMVWGSMVWGSMVWGGSLQQVQDWLTVGNIAKAAGLRLLVQNNFSPVEWSATDFVYTRGGLL</sequence>
<comment type="caution">
    <text evidence="1">The sequence shown here is derived from an EMBL/GenBank/DDBJ whole genome shotgun (WGS) entry which is preliminary data.</text>
</comment>
<protein>
    <submittedName>
        <fullName evidence="1">Uncharacterized protein</fullName>
    </submittedName>
</protein>
<proteinExistence type="predicted"/>
<organism evidence="1 2">
    <name type="scientific">Castellaniella denitrificans</name>
    <dbReference type="NCBI Taxonomy" id="56119"/>
    <lineage>
        <taxon>Bacteria</taxon>
        <taxon>Pseudomonadati</taxon>
        <taxon>Pseudomonadota</taxon>
        <taxon>Betaproteobacteria</taxon>
        <taxon>Burkholderiales</taxon>
        <taxon>Alcaligenaceae</taxon>
        <taxon>Castellaniella</taxon>
    </lineage>
</organism>
<name>A0ABT4M632_9BURK</name>
<evidence type="ECO:0000313" key="2">
    <source>
        <dbReference type="Proteomes" id="UP001068379"/>
    </source>
</evidence>
<dbReference type="RefSeq" id="WP_269359668.1">
    <property type="nucleotide sequence ID" value="NZ_JAPWHE010000010.1"/>
</dbReference>
<dbReference type="Proteomes" id="UP001068379">
    <property type="component" value="Unassembled WGS sequence"/>
</dbReference>
<reference evidence="1" key="1">
    <citation type="submission" date="2022-12" db="EMBL/GenBank/DDBJ databases">
        <title>Bacterial isolates from different developmental stages of Nematostella vectensis.</title>
        <authorList>
            <person name="Fraune S."/>
        </authorList>
    </citation>
    <scope>NUCLEOTIDE SEQUENCE</scope>
    <source>
        <strain evidence="1">G21619-S1</strain>
    </source>
</reference>